<protein>
    <submittedName>
        <fullName evidence="1">Uncharacterized protein</fullName>
    </submittedName>
</protein>
<gene>
    <name evidence="1" type="ORF">AArcMg_1591</name>
</gene>
<accession>A0A346PQ08</accession>
<dbReference type="RefSeq" id="WP_117368305.1">
    <property type="nucleotide sequence ID" value="NZ_CP027033.1"/>
</dbReference>
<sequence length="96" mass="10838">MTDTGSERPAPPGDLDADLYDLLEALSKRDLETVSAVATYVTELEAWLESTERDATYPDDVPERATVSVMEVAGTSYRYYQWREGDEIRSKTVELE</sequence>
<dbReference type="Proteomes" id="UP000258613">
    <property type="component" value="Chromosome"/>
</dbReference>
<name>A0A346PQ08_9EURY</name>
<dbReference type="AlphaFoldDB" id="A0A346PQ08"/>
<organism evidence="1 2">
    <name type="scientific">Natrarchaeobaculum sulfurireducens</name>
    <dbReference type="NCBI Taxonomy" id="2044521"/>
    <lineage>
        <taxon>Archaea</taxon>
        <taxon>Methanobacteriati</taxon>
        <taxon>Methanobacteriota</taxon>
        <taxon>Stenosarchaea group</taxon>
        <taxon>Halobacteria</taxon>
        <taxon>Halobacteriales</taxon>
        <taxon>Natrialbaceae</taxon>
        <taxon>Natrarchaeobaculum</taxon>
    </lineage>
</organism>
<dbReference type="KEGG" id="nag:AArcMg_1591"/>
<evidence type="ECO:0000313" key="2">
    <source>
        <dbReference type="Proteomes" id="UP000258613"/>
    </source>
</evidence>
<proteinExistence type="predicted"/>
<dbReference type="OrthoDB" id="204292at2157"/>
<evidence type="ECO:0000313" key="1">
    <source>
        <dbReference type="EMBL" id="AXR81603.1"/>
    </source>
</evidence>
<reference evidence="2" key="1">
    <citation type="submission" date="2018-02" db="EMBL/GenBank/DDBJ databases">
        <title>Phenotypic and genomic properties of facultatively anaerobic sulfur-reducing natronoarchaea from hypersaline soda lakes.</title>
        <authorList>
            <person name="Sorokin D.Y."/>
            <person name="Kublanov I.V."/>
            <person name="Roman P."/>
            <person name="Sinninghe Damste J.S."/>
            <person name="Golyshin P.N."/>
            <person name="Rojo D."/>
            <person name="Ciordia S."/>
            <person name="Mena M.D.C."/>
            <person name="Ferrer M."/>
            <person name="Messina E."/>
            <person name="Smedile F."/>
            <person name="La Spada G."/>
            <person name="La Cono V."/>
            <person name="Yakimov M.M."/>
        </authorList>
    </citation>
    <scope>NUCLEOTIDE SEQUENCE [LARGE SCALE GENOMIC DNA]</scope>
    <source>
        <strain evidence="2">AArc-Mg</strain>
    </source>
</reference>
<dbReference type="GeneID" id="37642074"/>
<keyword evidence="2" id="KW-1185">Reference proteome</keyword>
<dbReference type="EMBL" id="CP027033">
    <property type="protein sequence ID" value="AXR81603.1"/>
    <property type="molecule type" value="Genomic_DNA"/>
</dbReference>